<sequence>MDDTSDVVGLDVLNAENVQELQRRTGYDLEQVKATVRNVQGLNKRFVIVSYTSDFDRVHYPLSLNHMRVPDAAWLFAAYRRVRSALSSAESRSADAAAEVRAVTERLGARETELARLQ</sequence>
<organism evidence="1 2">
    <name type="scientific">Kipferlia bialata</name>
    <dbReference type="NCBI Taxonomy" id="797122"/>
    <lineage>
        <taxon>Eukaryota</taxon>
        <taxon>Metamonada</taxon>
        <taxon>Carpediemonas-like organisms</taxon>
        <taxon>Kipferlia</taxon>
    </lineage>
</organism>
<keyword evidence="2" id="KW-1185">Reference proteome</keyword>
<accession>A0A9K3GMC5</accession>
<feature type="non-terminal residue" evidence="1">
    <location>
        <position position="1"/>
    </location>
</feature>
<reference evidence="1 2" key="1">
    <citation type="journal article" date="2018" name="PLoS ONE">
        <title>The draft genome of Kipferlia bialata reveals reductive genome evolution in fornicate parasites.</title>
        <authorList>
            <person name="Tanifuji G."/>
            <person name="Takabayashi S."/>
            <person name="Kume K."/>
            <person name="Takagi M."/>
            <person name="Nakayama T."/>
            <person name="Kamikawa R."/>
            <person name="Inagaki Y."/>
            <person name="Hashimoto T."/>
        </authorList>
    </citation>
    <scope>NUCLEOTIDE SEQUENCE [LARGE SCALE GENOMIC DNA]</scope>
    <source>
        <strain evidence="1">NY0173</strain>
    </source>
</reference>
<evidence type="ECO:0000313" key="2">
    <source>
        <dbReference type="Proteomes" id="UP000265618"/>
    </source>
</evidence>
<dbReference type="EMBL" id="BDIP01004702">
    <property type="protein sequence ID" value="GIQ89114.1"/>
    <property type="molecule type" value="Genomic_DNA"/>
</dbReference>
<protein>
    <submittedName>
        <fullName evidence="1">Uncharacterized protein</fullName>
    </submittedName>
</protein>
<gene>
    <name evidence="1" type="ORF">KIPB_011511</name>
</gene>
<evidence type="ECO:0000313" key="1">
    <source>
        <dbReference type="EMBL" id="GIQ89114.1"/>
    </source>
</evidence>
<dbReference type="Proteomes" id="UP000265618">
    <property type="component" value="Unassembled WGS sequence"/>
</dbReference>
<proteinExistence type="predicted"/>
<dbReference type="AlphaFoldDB" id="A0A9K3GMC5"/>
<name>A0A9K3GMC5_9EUKA</name>
<dbReference type="OrthoDB" id="568137at2759"/>
<comment type="caution">
    <text evidence="1">The sequence shown here is derived from an EMBL/GenBank/DDBJ whole genome shotgun (WGS) entry which is preliminary data.</text>
</comment>